<dbReference type="GO" id="GO:0004407">
    <property type="term" value="F:histone deacetylase activity"/>
    <property type="evidence" value="ECO:0007669"/>
    <property type="project" value="TreeGrafter"/>
</dbReference>
<dbReference type="AlphaFoldDB" id="A0A9E2F6E9"/>
<dbReference type="InterPro" id="IPR023696">
    <property type="entry name" value="Ureohydrolase_dom_sf"/>
</dbReference>
<dbReference type="InterPro" id="IPR000286">
    <property type="entry name" value="HDACs"/>
</dbReference>
<dbReference type="GO" id="GO:0040029">
    <property type="term" value="P:epigenetic regulation of gene expression"/>
    <property type="evidence" value="ECO:0007669"/>
    <property type="project" value="TreeGrafter"/>
</dbReference>
<proteinExistence type="inferred from homology"/>
<organism evidence="3 4">
    <name type="scientific">Psychracetigena formicireducens</name>
    <dbReference type="NCBI Taxonomy" id="2986056"/>
    <lineage>
        <taxon>Bacteria</taxon>
        <taxon>Bacillati</taxon>
        <taxon>Candidatus Lithacetigenota</taxon>
        <taxon>Candidatus Psychracetigena</taxon>
    </lineage>
</organism>
<dbReference type="InterPro" id="IPR023801">
    <property type="entry name" value="His_deacetylse_dom"/>
</dbReference>
<dbReference type="Gene3D" id="3.40.800.20">
    <property type="entry name" value="Histone deacetylase domain"/>
    <property type="match status" value="1"/>
</dbReference>
<reference evidence="3 4" key="1">
    <citation type="journal article" date="2021" name="bioRxiv">
        <title>Unique metabolic strategies in Hadean analogues reveal hints for primordial physiology.</title>
        <authorList>
            <person name="Nobu M.K."/>
            <person name="Nakai R."/>
            <person name="Tamazawa S."/>
            <person name="Mori H."/>
            <person name="Toyoda A."/>
            <person name="Ijiri A."/>
            <person name="Suzuki S."/>
            <person name="Kurokawa K."/>
            <person name="Kamagata Y."/>
            <person name="Tamaki H."/>
        </authorList>
    </citation>
    <scope>NUCLEOTIDE SEQUENCE [LARGE SCALE GENOMIC DNA]</scope>
    <source>
        <strain evidence="3">BS525</strain>
    </source>
</reference>
<dbReference type="PANTHER" id="PTHR10625:SF10">
    <property type="entry name" value="HISTONE DEACETYLASE HDAC1"/>
    <property type="match status" value="1"/>
</dbReference>
<dbReference type="Proteomes" id="UP000811545">
    <property type="component" value="Unassembled WGS sequence"/>
</dbReference>
<evidence type="ECO:0000313" key="3">
    <source>
        <dbReference type="EMBL" id="MBT9144523.1"/>
    </source>
</evidence>
<feature type="domain" description="Histone deacetylase" evidence="2">
    <location>
        <begin position="18"/>
        <end position="303"/>
    </location>
</feature>
<comment type="similarity">
    <text evidence="1">Belongs to the histone deacetylase family.</text>
</comment>
<comment type="caution">
    <text evidence="3">The sequence shown here is derived from an EMBL/GenBank/DDBJ whole genome shotgun (WGS) entry which is preliminary data.</text>
</comment>
<evidence type="ECO:0000256" key="1">
    <source>
        <dbReference type="ARBA" id="ARBA00005947"/>
    </source>
</evidence>
<dbReference type="PANTHER" id="PTHR10625">
    <property type="entry name" value="HISTONE DEACETYLASE HDAC1-RELATED"/>
    <property type="match status" value="1"/>
</dbReference>
<dbReference type="EMBL" id="QLTW01000010">
    <property type="protein sequence ID" value="MBT9144523.1"/>
    <property type="molecule type" value="Genomic_DNA"/>
</dbReference>
<evidence type="ECO:0000259" key="2">
    <source>
        <dbReference type="Pfam" id="PF00850"/>
    </source>
</evidence>
<evidence type="ECO:0000313" key="4">
    <source>
        <dbReference type="Proteomes" id="UP000811545"/>
    </source>
</evidence>
<gene>
    <name evidence="3" type="primary">acuC</name>
    <name evidence="3" type="ORF">DDT42_00364</name>
</gene>
<dbReference type="Pfam" id="PF00850">
    <property type="entry name" value="Hist_deacetyl"/>
    <property type="match status" value="1"/>
</dbReference>
<dbReference type="PRINTS" id="PR01270">
    <property type="entry name" value="HDASUPER"/>
</dbReference>
<dbReference type="SUPFAM" id="SSF52768">
    <property type="entry name" value="Arginase/deacetylase"/>
    <property type="match status" value="1"/>
</dbReference>
<accession>A0A9E2F6E9</accession>
<name>A0A9E2F6E9_PSYF1</name>
<protein>
    <submittedName>
        <fullName evidence="3">Acetoin utilization protein AcuC</fullName>
    </submittedName>
</protein>
<sequence length="309" mass="34576">MIVARGVELLLYTFGEKHPFNSKRAELFFESIGEYPDILYVKPTQAKKEEISLFHTPDYIDFVFNASLKGIGYLDYGDTPAFKGAYEASAFVVGTTLLLAKQLIDSDEYYAFNPIGGLHHSMRNRAGGFCIFNDIGVTVEYLFKQGYKKILYIDIDAHHGDGVYYSFEMDNRLYIWDVHEDSRFLYPGTGLDSEIGIGPAEGTKVNINLLPGSGDKELLGYLTSLEEIFNRCKPEFVIFQVGVDGLEGDPLTQLKYSLNGYLEVIQKARELSLTYGNGKVLFLGGGGYNLNNINQGWSALIRTIAGRLK</sequence>
<dbReference type="InterPro" id="IPR037138">
    <property type="entry name" value="His_deacetylse_dom_sf"/>
</dbReference>